<dbReference type="Pfam" id="PF13302">
    <property type="entry name" value="Acetyltransf_3"/>
    <property type="match status" value="1"/>
</dbReference>
<dbReference type="SUPFAM" id="SSF55729">
    <property type="entry name" value="Acyl-CoA N-acyltransferases (Nat)"/>
    <property type="match status" value="1"/>
</dbReference>
<organism evidence="2 3">
    <name type="scientific">Streptococcus pluranimalium</name>
    <dbReference type="NCBI Taxonomy" id="82348"/>
    <lineage>
        <taxon>Bacteria</taxon>
        <taxon>Bacillati</taxon>
        <taxon>Bacillota</taxon>
        <taxon>Bacilli</taxon>
        <taxon>Lactobacillales</taxon>
        <taxon>Streptococcaceae</taxon>
        <taxon>Streptococcus</taxon>
    </lineage>
</organism>
<protein>
    <submittedName>
        <fullName evidence="2">GNAT family N-acetyltransferase</fullName>
    </submittedName>
</protein>
<dbReference type="InterPro" id="IPR016181">
    <property type="entry name" value="Acyl_CoA_acyltransferase"/>
</dbReference>
<dbReference type="OrthoDB" id="9797989at2"/>
<keyword evidence="3" id="KW-1185">Reference proteome</keyword>
<dbReference type="AlphaFoldDB" id="A0A2L0D3X7"/>
<evidence type="ECO:0000313" key="3">
    <source>
        <dbReference type="Proteomes" id="UP000238956"/>
    </source>
</evidence>
<evidence type="ECO:0000313" key="2">
    <source>
        <dbReference type="EMBL" id="AUW96299.1"/>
    </source>
</evidence>
<sequence length="182" mass="20528">MSDLVLIKPNTDALETIAAYKNEFLEAKEHLYGGAHLADYDDLEAWIEHTKAIETEVGVKEGRAPSSTFLCIRQFDQKMVGICNIRHHLQQAFLINFAGHIGYSICPSERRQGYAKEQLRLALIEAEKLGITKALVTCDHQNIASEKTILANGGIYDNIYVDPEDHSQTKRFWIEVIDGNKP</sequence>
<accession>A0A2L0D3X7</accession>
<dbReference type="EMBL" id="CP025536">
    <property type="protein sequence ID" value="AUW96299.1"/>
    <property type="molecule type" value="Genomic_DNA"/>
</dbReference>
<name>A0A2L0D3X7_9STRE</name>
<dbReference type="Proteomes" id="UP000238956">
    <property type="component" value="Chromosome"/>
</dbReference>
<dbReference type="RefSeq" id="WP_104967632.1">
    <property type="nucleotide sequence ID" value="NZ_CP025536.1"/>
</dbReference>
<evidence type="ECO:0000259" key="1">
    <source>
        <dbReference type="PROSITE" id="PS51186"/>
    </source>
</evidence>
<reference evidence="2 3" key="2">
    <citation type="submission" date="2018-02" db="EMBL/GenBank/DDBJ databases">
        <title>Whole genome sequencing analysis of Streptococcus pluranimalium isolated from cattle infected mastitis in China.</title>
        <authorList>
            <person name="Zhang J.-R."/>
            <person name="Hu G.-Z."/>
        </authorList>
    </citation>
    <scope>NUCLEOTIDE SEQUENCE [LARGE SCALE GENOMIC DNA]</scope>
    <source>
        <strain evidence="2 3">TH11417</strain>
    </source>
</reference>
<keyword evidence="2" id="KW-0808">Transferase</keyword>
<dbReference type="GO" id="GO:0016747">
    <property type="term" value="F:acyltransferase activity, transferring groups other than amino-acyl groups"/>
    <property type="evidence" value="ECO:0007669"/>
    <property type="project" value="InterPro"/>
</dbReference>
<dbReference type="PANTHER" id="PTHR39173:SF1">
    <property type="entry name" value="ACETYLTRANSFERASE"/>
    <property type="match status" value="1"/>
</dbReference>
<dbReference type="InterPro" id="IPR000182">
    <property type="entry name" value="GNAT_dom"/>
</dbReference>
<dbReference type="PANTHER" id="PTHR39173">
    <property type="entry name" value="ACETYLTRANSFERASE"/>
    <property type="match status" value="1"/>
</dbReference>
<dbReference type="KEGG" id="splr:C0J00_03785"/>
<dbReference type="GeneID" id="98393033"/>
<proteinExistence type="predicted"/>
<dbReference type="Gene3D" id="3.40.630.30">
    <property type="match status" value="1"/>
</dbReference>
<dbReference type="PROSITE" id="PS51186">
    <property type="entry name" value="GNAT"/>
    <property type="match status" value="1"/>
</dbReference>
<reference evidence="2 3" key="1">
    <citation type="submission" date="2017-12" db="EMBL/GenBank/DDBJ databases">
        <authorList>
            <person name="Hurst M.R.H."/>
        </authorList>
    </citation>
    <scope>NUCLEOTIDE SEQUENCE [LARGE SCALE GENOMIC DNA]</scope>
    <source>
        <strain evidence="2 3">TH11417</strain>
    </source>
</reference>
<gene>
    <name evidence="2" type="ORF">C0J00_03785</name>
</gene>
<feature type="domain" description="N-acetyltransferase" evidence="1">
    <location>
        <begin position="22"/>
        <end position="175"/>
    </location>
</feature>